<evidence type="ECO:0000313" key="3">
    <source>
        <dbReference type="Proteomes" id="UP001595818"/>
    </source>
</evidence>
<dbReference type="PANTHER" id="PTHR42839:SF2">
    <property type="entry name" value="ISOCHORISMATE SYNTHASE ENTC"/>
    <property type="match status" value="1"/>
</dbReference>
<keyword evidence="3" id="KW-1185">Reference proteome</keyword>
<evidence type="ECO:0000313" key="2">
    <source>
        <dbReference type="EMBL" id="MFC4872795.1"/>
    </source>
</evidence>
<gene>
    <name evidence="2" type="ORF">ACFPFU_13955</name>
</gene>
<accession>A0ABV9T3L4</accession>
<dbReference type="RefSeq" id="WP_377065375.1">
    <property type="nucleotide sequence ID" value="NZ_JBHSJJ010000007.1"/>
</dbReference>
<dbReference type="PANTHER" id="PTHR42839">
    <property type="entry name" value="ISOCHORISMATE SYNTHASE ENTC"/>
    <property type="match status" value="1"/>
</dbReference>
<dbReference type="InterPro" id="IPR015890">
    <property type="entry name" value="Chorismate_C"/>
</dbReference>
<proteinExistence type="predicted"/>
<dbReference type="SUPFAM" id="SSF56322">
    <property type="entry name" value="ADC synthase"/>
    <property type="match status" value="1"/>
</dbReference>
<dbReference type="Gene3D" id="3.60.120.10">
    <property type="entry name" value="Anthranilate synthase"/>
    <property type="match status" value="1"/>
</dbReference>
<comment type="caution">
    <text evidence="2">The sequence shown here is derived from an EMBL/GenBank/DDBJ whole genome shotgun (WGS) entry which is preliminary data.</text>
</comment>
<name>A0ABV9T3L4_9BACT</name>
<sequence length="403" mass="45332">MDAAIEKTLLTKEQYLEVVIYKALTENHQIAVWRKPKQNLVEVIIDSQPETQQVNPDLENLPAGFLIHPFLGKKDGKSYFIQAESYFSFLLNDETPFEEEQAFGNTPASRPEGFKDILRKKLMEKNPSRRDLVSTPKEDFLKMVEEAVAVINSGNMYKVVPARIKKMTLGATFDIALTFLKLCEAYPNAFVNFFHTSESGSWFGASPETLIETKGDLFYTMSLAGTQQATGNNPLKTAAWTQKEIEEQALVSRYIVNCFKKIRLREYEEIGPKTTIAGGLLHLKSDFRVDMKATNFPQLGSVMLELLHPTSAVCGMPKESALEFIQKHEKFDRSFFSGYIGPVNIGEETSIFVNLRCAQLQGGDILLYAGAGVTEDSVPEKEWKETEMKCDIIGKFINSTDSV</sequence>
<dbReference type="InterPro" id="IPR005801">
    <property type="entry name" value="ADC_synthase"/>
</dbReference>
<dbReference type="Proteomes" id="UP001595818">
    <property type="component" value="Unassembled WGS sequence"/>
</dbReference>
<feature type="domain" description="Chorismate-utilising enzyme C-terminal" evidence="1">
    <location>
        <begin position="137"/>
        <end position="389"/>
    </location>
</feature>
<evidence type="ECO:0000259" key="1">
    <source>
        <dbReference type="Pfam" id="PF00425"/>
    </source>
</evidence>
<reference evidence="3" key="1">
    <citation type="journal article" date="2019" name="Int. J. Syst. Evol. Microbiol.">
        <title>The Global Catalogue of Microorganisms (GCM) 10K type strain sequencing project: providing services to taxonomists for standard genome sequencing and annotation.</title>
        <authorList>
            <consortium name="The Broad Institute Genomics Platform"/>
            <consortium name="The Broad Institute Genome Sequencing Center for Infectious Disease"/>
            <person name="Wu L."/>
            <person name="Ma J."/>
        </authorList>
    </citation>
    <scope>NUCLEOTIDE SEQUENCE [LARGE SCALE GENOMIC DNA]</scope>
    <source>
        <strain evidence="3">CGMCC 4.7466</strain>
    </source>
</reference>
<protein>
    <submittedName>
        <fullName evidence="2">Chorismate-binding protein</fullName>
    </submittedName>
</protein>
<dbReference type="EMBL" id="JBHSJJ010000007">
    <property type="protein sequence ID" value="MFC4872795.1"/>
    <property type="molecule type" value="Genomic_DNA"/>
</dbReference>
<organism evidence="2 3">
    <name type="scientific">Negadavirga shengliensis</name>
    <dbReference type="NCBI Taxonomy" id="1389218"/>
    <lineage>
        <taxon>Bacteria</taxon>
        <taxon>Pseudomonadati</taxon>
        <taxon>Bacteroidota</taxon>
        <taxon>Cytophagia</taxon>
        <taxon>Cytophagales</taxon>
        <taxon>Cyclobacteriaceae</taxon>
        <taxon>Negadavirga</taxon>
    </lineage>
</organism>
<dbReference type="Pfam" id="PF00425">
    <property type="entry name" value="Chorismate_bind"/>
    <property type="match status" value="1"/>
</dbReference>